<evidence type="ECO:0000259" key="9">
    <source>
        <dbReference type="Pfam" id="PF12704"/>
    </source>
</evidence>
<evidence type="ECO:0000256" key="7">
    <source>
        <dbReference type="SAM" id="Phobius"/>
    </source>
</evidence>
<feature type="domain" description="MacB-like periplasmic core" evidence="9">
    <location>
        <begin position="22"/>
        <end position="234"/>
    </location>
</feature>
<dbReference type="RefSeq" id="WP_186907724.1">
    <property type="nucleotide sequence ID" value="NZ_JACOPP010000010.1"/>
</dbReference>
<comment type="subcellular location">
    <subcellularLocation>
        <location evidence="1">Cell membrane</location>
        <topology evidence="1">Multi-pass membrane protein</topology>
    </subcellularLocation>
</comment>
<dbReference type="PANTHER" id="PTHR30572">
    <property type="entry name" value="MEMBRANE COMPONENT OF TRANSPORTER-RELATED"/>
    <property type="match status" value="1"/>
</dbReference>
<dbReference type="InterPro" id="IPR050250">
    <property type="entry name" value="Macrolide_Exporter_MacB"/>
</dbReference>
<evidence type="ECO:0000259" key="8">
    <source>
        <dbReference type="Pfam" id="PF02687"/>
    </source>
</evidence>
<evidence type="ECO:0000256" key="1">
    <source>
        <dbReference type="ARBA" id="ARBA00004651"/>
    </source>
</evidence>
<dbReference type="InterPro" id="IPR025857">
    <property type="entry name" value="MacB_PCD"/>
</dbReference>
<gene>
    <name evidence="10" type="ORF">H8S57_08840</name>
</gene>
<feature type="domain" description="ABC3 transporter permease C-terminal" evidence="8">
    <location>
        <begin position="276"/>
        <end position="399"/>
    </location>
</feature>
<proteinExistence type="inferred from homology"/>
<reference evidence="10" key="1">
    <citation type="submission" date="2020-08" db="EMBL/GenBank/DDBJ databases">
        <title>Genome public.</title>
        <authorList>
            <person name="Liu C."/>
            <person name="Sun Q."/>
        </authorList>
    </citation>
    <scope>NUCLEOTIDE SEQUENCE</scope>
    <source>
        <strain evidence="10">NSJ-51</strain>
    </source>
</reference>
<keyword evidence="4 7" id="KW-1133">Transmembrane helix</keyword>
<dbReference type="EMBL" id="JACOPP010000010">
    <property type="protein sequence ID" value="MBC5733834.1"/>
    <property type="molecule type" value="Genomic_DNA"/>
</dbReference>
<feature type="transmembrane region" description="Helical" evidence="7">
    <location>
        <begin position="364"/>
        <end position="389"/>
    </location>
</feature>
<dbReference type="Pfam" id="PF12704">
    <property type="entry name" value="MacB_PCD"/>
    <property type="match status" value="1"/>
</dbReference>
<name>A0A8J6MAG9_9FIRM</name>
<keyword evidence="2" id="KW-1003">Cell membrane</keyword>
<keyword evidence="5 7" id="KW-0472">Membrane</keyword>
<dbReference type="Proteomes" id="UP000661435">
    <property type="component" value="Unassembled WGS sequence"/>
</dbReference>
<keyword evidence="3 7" id="KW-0812">Transmembrane</keyword>
<sequence length="406" mass="43663">MSFAQSFRLAVKSLLTSKMRALLTMLGIIIGVAAVIVIVSLGNGMEQYMNDQFEKMGVNLIQVQVYGRGGSRSVEPDDMYALVDRYPQYLSDVSPYVSTRAAVRQGRDNYARTTIYGVSEAYYDYASGKSMGGEKLERGRFLRYIDVSRYQNVCVVGSYLDQEMFNGTSLGKSMTIGGVPYTVVGVLEEKADSTEGSGDDVIFIPYGNALHLSGLSDANLYLFTSADKDAAPAAKGVIEKRLYQTYQSSDYYFVMSSAEMMDAMNSMLDTLMVILIIIAAISLLVGGIGIMNIMLVSVTERTREIGIRKSLGGKRRDIRSQFIIEAGTTSAIGGVIGIALGILLANVMTAVVGAVLGTGTDGFVAIPTLGGILVAFCVSVGVGILFGYLPANKAAKLNPIDALRYD</sequence>
<evidence type="ECO:0000256" key="3">
    <source>
        <dbReference type="ARBA" id="ARBA00022692"/>
    </source>
</evidence>
<evidence type="ECO:0000256" key="4">
    <source>
        <dbReference type="ARBA" id="ARBA00022989"/>
    </source>
</evidence>
<protein>
    <submittedName>
        <fullName evidence="10">ABC transporter permease</fullName>
    </submittedName>
</protein>
<dbReference type="InterPro" id="IPR003838">
    <property type="entry name" value="ABC3_permease_C"/>
</dbReference>
<dbReference type="GO" id="GO:0005886">
    <property type="term" value="C:plasma membrane"/>
    <property type="evidence" value="ECO:0007669"/>
    <property type="project" value="UniProtKB-SubCell"/>
</dbReference>
<dbReference type="Pfam" id="PF02687">
    <property type="entry name" value="FtsX"/>
    <property type="match status" value="1"/>
</dbReference>
<dbReference type="GO" id="GO:0022857">
    <property type="term" value="F:transmembrane transporter activity"/>
    <property type="evidence" value="ECO:0007669"/>
    <property type="project" value="TreeGrafter"/>
</dbReference>
<dbReference type="PANTHER" id="PTHR30572:SF4">
    <property type="entry name" value="ABC TRANSPORTER PERMEASE YTRF"/>
    <property type="match status" value="1"/>
</dbReference>
<accession>A0A8J6MAG9</accession>
<organism evidence="10 11">
    <name type="scientific">Lawsonibacter hominis</name>
    <dbReference type="NCBI Taxonomy" id="2763053"/>
    <lineage>
        <taxon>Bacteria</taxon>
        <taxon>Bacillati</taxon>
        <taxon>Bacillota</taxon>
        <taxon>Clostridia</taxon>
        <taxon>Eubacteriales</taxon>
        <taxon>Oscillospiraceae</taxon>
        <taxon>Lawsonibacter</taxon>
    </lineage>
</organism>
<feature type="transmembrane region" description="Helical" evidence="7">
    <location>
        <begin position="21"/>
        <end position="42"/>
    </location>
</feature>
<feature type="transmembrane region" description="Helical" evidence="7">
    <location>
        <begin position="320"/>
        <end position="344"/>
    </location>
</feature>
<comment type="similarity">
    <text evidence="6">Belongs to the ABC-4 integral membrane protein family.</text>
</comment>
<comment type="caution">
    <text evidence="10">The sequence shown here is derived from an EMBL/GenBank/DDBJ whole genome shotgun (WGS) entry which is preliminary data.</text>
</comment>
<evidence type="ECO:0000256" key="6">
    <source>
        <dbReference type="ARBA" id="ARBA00038076"/>
    </source>
</evidence>
<evidence type="ECO:0000256" key="2">
    <source>
        <dbReference type="ARBA" id="ARBA00022475"/>
    </source>
</evidence>
<evidence type="ECO:0000313" key="10">
    <source>
        <dbReference type="EMBL" id="MBC5733834.1"/>
    </source>
</evidence>
<dbReference type="AlphaFoldDB" id="A0A8J6MAG9"/>
<evidence type="ECO:0000256" key="5">
    <source>
        <dbReference type="ARBA" id="ARBA00023136"/>
    </source>
</evidence>
<evidence type="ECO:0000313" key="11">
    <source>
        <dbReference type="Proteomes" id="UP000661435"/>
    </source>
</evidence>
<feature type="transmembrane region" description="Helical" evidence="7">
    <location>
        <begin position="271"/>
        <end position="299"/>
    </location>
</feature>
<keyword evidence="11" id="KW-1185">Reference proteome</keyword>